<accession>A0A251P0C9</accession>
<evidence type="ECO:0000313" key="2">
    <source>
        <dbReference type="Proteomes" id="UP000006882"/>
    </source>
</evidence>
<sequence length="70" mass="7889">MSLTVKEHTSKCIIKIKTRKKTTEIQSYISFAAQPGGANIPQFISFSSINFLANKPRIRRKGVGIRPNRN</sequence>
<proteinExistence type="predicted"/>
<dbReference type="Gramene" id="ONI05029">
    <property type="protein sequence ID" value="ONI05029"/>
    <property type="gene ID" value="PRUPE_6G352400"/>
</dbReference>
<evidence type="ECO:0000313" key="1">
    <source>
        <dbReference type="EMBL" id="ONI05029.1"/>
    </source>
</evidence>
<reference evidence="1 2" key="1">
    <citation type="journal article" date="2013" name="Nat. Genet.">
        <title>The high-quality draft genome of peach (Prunus persica) identifies unique patterns of genetic diversity, domestication and genome evolution.</title>
        <authorList>
            <consortium name="International Peach Genome Initiative"/>
            <person name="Verde I."/>
            <person name="Abbott A.G."/>
            <person name="Scalabrin S."/>
            <person name="Jung S."/>
            <person name="Shu S."/>
            <person name="Marroni F."/>
            <person name="Zhebentyayeva T."/>
            <person name="Dettori M.T."/>
            <person name="Grimwood J."/>
            <person name="Cattonaro F."/>
            <person name="Zuccolo A."/>
            <person name="Rossini L."/>
            <person name="Jenkins J."/>
            <person name="Vendramin E."/>
            <person name="Meisel L.A."/>
            <person name="Decroocq V."/>
            <person name="Sosinski B."/>
            <person name="Prochnik S."/>
            <person name="Mitros T."/>
            <person name="Policriti A."/>
            <person name="Cipriani G."/>
            <person name="Dondini L."/>
            <person name="Ficklin S."/>
            <person name="Goodstein D.M."/>
            <person name="Xuan P."/>
            <person name="Del Fabbro C."/>
            <person name="Aramini V."/>
            <person name="Copetti D."/>
            <person name="Gonzalez S."/>
            <person name="Horner D.S."/>
            <person name="Falchi R."/>
            <person name="Lucas S."/>
            <person name="Mica E."/>
            <person name="Maldonado J."/>
            <person name="Lazzari B."/>
            <person name="Bielenberg D."/>
            <person name="Pirona R."/>
            <person name="Miculan M."/>
            <person name="Barakat A."/>
            <person name="Testolin R."/>
            <person name="Stella A."/>
            <person name="Tartarini S."/>
            <person name="Tonutti P."/>
            <person name="Arus P."/>
            <person name="Orellana A."/>
            <person name="Wells C."/>
            <person name="Main D."/>
            <person name="Vizzotto G."/>
            <person name="Silva H."/>
            <person name="Salamini F."/>
            <person name="Schmutz J."/>
            <person name="Morgante M."/>
            <person name="Rokhsar D.S."/>
        </authorList>
    </citation>
    <scope>NUCLEOTIDE SEQUENCE [LARGE SCALE GENOMIC DNA]</scope>
    <source>
        <strain evidence="2">cv. Nemared</strain>
    </source>
</reference>
<name>A0A251P0C9_PRUPE</name>
<gene>
    <name evidence="1" type="ORF">PRUPE_6G352400</name>
</gene>
<dbReference type="EMBL" id="CM007656">
    <property type="protein sequence ID" value="ONI05029.1"/>
    <property type="molecule type" value="Genomic_DNA"/>
</dbReference>
<organism evidence="1 2">
    <name type="scientific">Prunus persica</name>
    <name type="common">Peach</name>
    <name type="synonym">Amygdalus persica</name>
    <dbReference type="NCBI Taxonomy" id="3760"/>
    <lineage>
        <taxon>Eukaryota</taxon>
        <taxon>Viridiplantae</taxon>
        <taxon>Streptophyta</taxon>
        <taxon>Embryophyta</taxon>
        <taxon>Tracheophyta</taxon>
        <taxon>Spermatophyta</taxon>
        <taxon>Magnoliopsida</taxon>
        <taxon>eudicotyledons</taxon>
        <taxon>Gunneridae</taxon>
        <taxon>Pentapetalae</taxon>
        <taxon>rosids</taxon>
        <taxon>fabids</taxon>
        <taxon>Rosales</taxon>
        <taxon>Rosaceae</taxon>
        <taxon>Amygdaloideae</taxon>
        <taxon>Amygdaleae</taxon>
        <taxon>Prunus</taxon>
    </lineage>
</organism>
<dbReference type="Proteomes" id="UP000006882">
    <property type="component" value="Chromosome G6"/>
</dbReference>
<dbReference type="AlphaFoldDB" id="A0A251P0C9"/>
<protein>
    <submittedName>
        <fullName evidence="1">Uncharacterized protein</fullName>
    </submittedName>
</protein>
<keyword evidence="2" id="KW-1185">Reference proteome</keyword>